<dbReference type="RefSeq" id="WP_342077373.1">
    <property type="nucleotide sequence ID" value="NZ_CP151767.2"/>
</dbReference>
<feature type="transmembrane region" description="Helical" evidence="7">
    <location>
        <begin position="53"/>
        <end position="71"/>
    </location>
</feature>
<evidence type="ECO:0000313" key="8">
    <source>
        <dbReference type="EMBL" id="WZU68080.1"/>
    </source>
</evidence>
<feature type="transmembrane region" description="Helical" evidence="7">
    <location>
        <begin position="101"/>
        <end position="117"/>
    </location>
</feature>
<evidence type="ECO:0000256" key="2">
    <source>
        <dbReference type="ARBA" id="ARBA00022475"/>
    </source>
</evidence>
<evidence type="ECO:0000256" key="6">
    <source>
        <dbReference type="ARBA" id="ARBA00023171"/>
    </source>
</evidence>
<dbReference type="KEGG" id="yrh:AABB31_03830"/>
<comment type="subcellular location">
    <subcellularLocation>
        <location evidence="1">Membrane</location>
        <topology evidence="1">Multi-pass membrane protein</topology>
    </subcellularLocation>
</comment>
<evidence type="ECO:0000256" key="1">
    <source>
        <dbReference type="ARBA" id="ARBA00004141"/>
    </source>
</evidence>
<keyword evidence="4 7" id="KW-1133">Transmembrane helix</keyword>
<feature type="transmembrane region" description="Helical" evidence="7">
    <location>
        <begin position="251"/>
        <end position="270"/>
    </location>
</feature>
<organism evidence="8 9">
    <name type="scientific">Yoonia rhodophyticola</name>
    <dbReference type="NCBI Taxonomy" id="3137370"/>
    <lineage>
        <taxon>Bacteria</taxon>
        <taxon>Pseudomonadati</taxon>
        <taxon>Pseudomonadota</taxon>
        <taxon>Alphaproteobacteria</taxon>
        <taxon>Rhodobacterales</taxon>
        <taxon>Paracoccaceae</taxon>
        <taxon>Yoonia</taxon>
    </lineage>
</organism>
<feature type="transmembrane region" description="Helical" evidence="7">
    <location>
        <begin position="29"/>
        <end position="47"/>
    </location>
</feature>
<dbReference type="Proteomes" id="UP001470809">
    <property type="component" value="Chromosome"/>
</dbReference>
<dbReference type="PANTHER" id="PTHR42723">
    <property type="entry name" value="CHLOROPHYLL SYNTHASE"/>
    <property type="match status" value="1"/>
</dbReference>
<keyword evidence="2" id="KW-1003">Cell membrane</keyword>
<keyword evidence="3 7" id="KW-0812">Transmembrane</keyword>
<dbReference type="NCBIfam" id="TIGR01476">
    <property type="entry name" value="chlor_syn_BchG"/>
    <property type="match status" value="1"/>
</dbReference>
<keyword evidence="5 7" id="KW-0472">Membrane</keyword>
<feature type="transmembrane region" description="Helical" evidence="7">
    <location>
        <begin position="282"/>
        <end position="300"/>
    </location>
</feature>
<evidence type="ECO:0000256" key="4">
    <source>
        <dbReference type="ARBA" id="ARBA00022989"/>
    </source>
</evidence>
<feature type="transmembrane region" description="Helical" evidence="7">
    <location>
        <begin position="123"/>
        <end position="140"/>
    </location>
</feature>
<keyword evidence="6" id="KW-0149">Chlorophyll biosynthesis</keyword>
<accession>A0AAN0MB97</accession>
<name>A0AAN0MB97_9RHOB</name>
<dbReference type="EC" id="2.5.1.62" evidence="8"/>
<dbReference type="NCBIfam" id="NF005742">
    <property type="entry name" value="PRK07566.1"/>
    <property type="match status" value="1"/>
</dbReference>
<dbReference type="CDD" id="cd13958">
    <property type="entry name" value="PT_UbiA_chlorophyll"/>
    <property type="match status" value="1"/>
</dbReference>
<dbReference type="AlphaFoldDB" id="A0AAN0MB97"/>
<keyword evidence="8" id="KW-0808">Transferase</keyword>
<dbReference type="GO" id="GO:0046408">
    <property type="term" value="F:chlorophyll synthetase activity"/>
    <property type="evidence" value="ECO:0007669"/>
    <property type="project" value="UniProtKB-EC"/>
</dbReference>
<dbReference type="EMBL" id="CP151767">
    <property type="protein sequence ID" value="WZU68080.1"/>
    <property type="molecule type" value="Genomic_DNA"/>
</dbReference>
<keyword evidence="9" id="KW-1185">Reference proteome</keyword>
<reference evidence="8 9" key="2">
    <citation type="submission" date="2024-08" db="EMBL/GenBank/DDBJ databases">
        <title>Phylogenomic analyses of a clade within the roseobacter group suggest taxonomic reassignments of species of the genera Aestuariivita, Citreicella, Loktanella, Nautella, Pelagibaca, Ruegeria, Thalassobius, Thiobacimonas and Tropicibacter, and the proposal o.</title>
        <authorList>
            <person name="Jeon C.O."/>
        </authorList>
    </citation>
    <scope>NUCLEOTIDE SEQUENCE [LARGE SCALE GENOMIC DNA]</scope>
    <source>
        <strain evidence="8 9">SS1-5</strain>
    </source>
</reference>
<dbReference type="GO" id="GO:0015995">
    <property type="term" value="P:chlorophyll biosynthetic process"/>
    <property type="evidence" value="ECO:0007669"/>
    <property type="project" value="UniProtKB-KW"/>
</dbReference>
<evidence type="ECO:0000256" key="3">
    <source>
        <dbReference type="ARBA" id="ARBA00022692"/>
    </source>
</evidence>
<dbReference type="PANTHER" id="PTHR42723:SF1">
    <property type="entry name" value="CHLOROPHYLL SYNTHASE, CHLOROPLASTIC"/>
    <property type="match status" value="1"/>
</dbReference>
<dbReference type="GO" id="GO:0016020">
    <property type="term" value="C:membrane"/>
    <property type="evidence" value="ECO:0007669"/>
    <property type="project" value="UniProtKB-SubCell"/>
</dbReference>
<reference evidence="9" key="1">
    <citation type="submission" date="2024-04" db="EMBL/GenBank/DDBJ databases">
        <title>Phylogenomic analyses of a clade within the roseobacter group suggest taxonomic reassignments of species of the genera Aestuariivita, Citreicella, Loktanella, Nautella, Pelagibaca, Ruegeria, Thalassobius, Thiobacimonas and Tropicibacter, and the proposal o.</title>
        <authorList>
            <person name="Jeon C.O."/>
        </authorList>
    </citation>
    <scope>NUCLEOTIDE SEQUENCE [LARGE SCALE GENOMIC DNA]</scope>
    <source>
        <strain evidence="9">SS1-5</strain>
    </source>
</reference>
<dbReference type="InterPro" id="IPR006372">
    <property type="entry name" value="Chl_synth"/>
</dbReference>
<dbReference type="InterPro" id="IPR050475">
    <property type="entry name" value="Prenyltransferase_related"/>
</dbReference>
<evidence type="ECO:0000256" key="5">
    <source>
        <dbReference type="ARBA" id="ARBA00023136"/>
    </source>
</evidence>
<dbReference type="InterPro" id="IPR000537">
    <property type="entry name" value="UbiA_prenyltransferase"/>
</dbReference>
<dbReference type="Gene3D" id="1.10.357.140">
    <property type="entry name" value="UbiA prenyltransferase"/>
    <property type="match status" value="1"/>
</dbReference>
<proteinExistence type="predicted"/>
<evidence type="ECO:0000256" key="7">
    <source>
        <dbReference type="SAM" id="Phobius"/>
    </source>
</evidence>
<gene>
    <name evidence="8" type="primary">chlG</name>
    <name evidence="8" type="ORF">AABB31_03830</name>
</gene>
<sequence length="301" mass="31968">MSVTSDLQIETTTRRWPEPRATLRLIKPVTWFPPMWAYLCGVVSSGVSPSGHWVLIILGVILAGPVVCGMSQAANDWCDRHVDAINEPDRPIPSGRIPGRWGLYIALAMTGLSLLLGYQLGPWGFGATILAVAAAWAYSAEPIRAKQSGFWGPGLCGLAYETLPWITGAAILSAGAPQADVIIIAVLYGIGAHGIMTLNDFKAVAGDRAMGLRSLPVTLGPARAARLACWIMAVPQAVVIGLLTYWGHPGYALGVMAMLAVQLGAMRVLLRDPEGKTPWYQGMGILFYISGMMIAATAIGG</sequence>
<protein>
    <submittedName>
        <fullName evidence="8">Chlorophyll synthase ChlG</fullName>
        <ecNumber evidence="8">2.5.1.62</ecNumber>
    </submittedName>
</protein>
<feature type="transmembrane region" description="Helical" evidence="7">
    <location>
        <begin position="227"/>
        <end position="245"/>
    </location>
</feature>
<dbReference type="Pfam" id="PF01040">
    <property type="entry name" value="UbiA"/>
    <property type="match status" value="1"/>
</dbReference>
<dbReference type="InterPro" id="IPR044878">
    <property type="entry name" value="UbiA_sf"/>
</dbReference>
<evidence type="ECO:0000313" key="9">
    <source>
        <dbReference type="Proteomes" id="UP001470809"/>
    </source>
</evidence>